<dbReference type="Proteomes" id="UP000249557">
    <property type="component" value="Unassembled WGS sequence"/>
</dbReference>
<comment type="caution">
    <text evidence="8">The sequence shown here is derived from an EMBL/GenBank/DDBJ whole genome shotgun (WGS) entry which is preliminary data.</text>
</comment>
<dbReference type="InterPro" id="IPR003714">
    <property type="entry name" value="PhoH"/>
</dbReference>
<feature type="non-terminal residue" evidence="8">
    <location>
        <position position="189"/>
    </location>
</feature>
<dbReference type="Pfam" id="PF02562">
    <property type="entry name" value="PhoH"/>
    <property type="match status" value="1"/>
</dbReference>
<gene>
    <name evidence="8" type="ORF">DI626_09800</name>
</gene>
<protein>
    <recommendedName>
        <fullName evidence="6">PhoH-like protein</fullName>
    </recommendedName>
</protein>
<comment type="similarity">
    <text evidence="2">Belongs to the PhoH family.</text>
</comment>
<dbReference type="Gene3D" id="3.40.50.300">
    <property type="entry name" value="P-loop containing nucleotide triphosphate hydrolases"/>
    <property type="match status" value="1"/>
</dbReference>
<keyword evidence="3" id="KW-0963">Cytoplasm</keyword>
<reference evidence="8 9" key="1">
    <citation type="submission" date="2017-08" db="EMBL/GenBank/DDBJ databases">
        <title>Infants hospitalized years apart are colonized by the same room-sourced microbial strains.</title>
        <authorList>
            <person name="Brooks B."/>
            <person name="Olm M.R."/>
            <person name="Firek B.A."/>
            <person name="Baker R."/>
            <person name="Thomas B.C."/>
            <person name="Morowitz M.J."/>
            <person name="Banfield J.F."/>
        </authorList>
    </citation>
    <scope>NUCLEOTIDE SEQUENCE [LARGE SCALE GENOMIC DNA]</scope>
    <source>
        <strain evidence="8">S2_018_000_R2_104</strain>
    </source>
</reference>
<dbReference type="GO" id="GO:0005524">
    <property type="term" value="F:ATP binding"/>
    <property type="evidence" value="ECO:0007669"/>
    <property type="project" value="UniProtKB-KW"/>
</dbReference>
<organism evidence="8 9">
    <name type="scientific">Micavibrio aeruginosavorus</name>
    <dbReference type="NCBI Taxonomy" id="349221"/>
    <lineage>
        <taxon>Bacteria</taxon>
        <taxon>Pseudomonadati</taxon>
        <taxon>Bdellovibrionota</taxon>
        <taxon>Bdellovibrionia</taxon>
        <taxon>Bdellovibrionales</taxon>
        <taxon>Pseudobdellovibrionaceae</taxon>
        <taxon>Micavibrio</taxon>
    </lineage>
</organism>
<name>A0A2W4ZK69_9BACT</name>
<dbReference type="AlphaFoldDB" id="A0A2W4ZK69"/>
<evidence type="ECO:0000256" key="1">
    <source>
        <dbReference type="ARBA" id="ARBA00004496"/>
    </source>
</evidence>
<dbReference type="PANTHER" id="PTHR30473">
    <property type="entry name" value="PROTEIN PHOH"/>
    <property type="match status" value="1"/>
</dbReference>
<sequence>MTFQDNSLIPLLFGEHNAHLSYLEKMLDVDIANRGNTVSIKGSAKAMQTTEAVLQMMWNKLQKDNDVSISDFDAAVKFARGERTASPVNGPHQAHENFLDEKAAIKGSSGGRSVAPRSANQSAYIEAMRTHDMVFGVGPAGTGKTFLAVAAAVEMYRAGEVERLVFTRPAVEAGERLGFLPGDMLEKID</sequence>
<keyword evidence="4" id="KW-0547">Nucleotide-binding</keyword>
<proteinExistence type="inferred from homology"/>
<comment type="subcellular location">
    <subcellularLocation>
        <location evidence="1">Cytoplasm</location>
    </subcellularLocation>
</comment>
<evidence type="ECO:0000313" key="8">
    <source>
        <dbReference type="EMBL" id="PZO82730.1"/>
    </source>
</evidence>
<evidence type="ECO:0000259" key="7">
    <source>
        <dbReference type="Pfam" id="PF02562"/>
    </source>
</evidence>
<evidence type="ECO:0000313" key="9">
    <source>
        <dbReference type="Proteomes" id="UP000249557"/>
    </source>
</evidence>
<dbReference type="InterPro" id="IPR027417">
    <property type="entry name" value="P-loop_NTPase"/>
</dbReference>
<evidence type="ECO:0000256" key="5">
    <source>
        <dbReference type="ARBA" id="ARBA00022840"/>
    </source>
</evidence>
<accession>A0A2W4ZK69</accession>
<keyword evidence="5" id="KW-0067">ATP-binding</keyword>
<evidence type="ECO:0000256" key="2">
    <source>
        <dbReference type="ARBA" id="ARBA00010393"/>
    </source>
</evidence>
<dbReference type="PANTHER" id="PTHR30473:SF1">
    <property type="entry name" value="PHOH-LIKE PROTEIN"/>
    <property type="match status" value="1"/>
</dbReference>
<evidence type="ECO:0000256" key="4">
    <source>
        <dbReference type="ARBA" id="ARBA00022741"/>
    </source>
</evidence>
<dbReference type="InterPro" id="IPR051451">
    <property type="entry name" value="PhoH2-like"/>
</dbReference>
<evidence type="ECO:0000256" key="6">
    <source>
        <dbReference type="ARBA" id="ARBA00039970"/>
    </source>
</evidence>
<dbReference type="SUPFAM" id="SSF52540">
    <property type="entry name" value="P-loop containing nucleoside triphosphate hydrolases"/>
    <property type="match status" value="1"/>
</dbReference>
<dbReference type="EMBL" id="QFNK01000245">
    <property type="protein sequence ID" value="PZO82730.1"/>
    <property type="molecule type" value="Genomic_DNA"/>
</dbReference>
<feature type="domain" description="PhoH-like protein" evidence="7">
    <location>
        <begin position="114"/>
        <end position="189"/>
    </location>
</feature>
<dbReference type="GO" id="GO:0005829">
    <property type="term" value="C:cytosol"/>
    <property type="evidence" value="ECO:0007669"/>
    <property type="project" value="TreeGrafter"/>
</dbReference>
<evidence type="ECO:0000256" key="3">
    <source>
        <dbReference type="ARBA" id="ARBA00022490"/>
    </source>
</evidence>